<proteinExistence type="predicted"/>
<reference evidence="5" key="1">
    <citation type="submission" date="2011-12" db="EMBL/GenBank/DDBJ databases">
        <title>Complete genome sequence of Streptomyces cattleya strain DSM 46488.</title>
        <authorList>
            <person name="Ou H.-Y."/>
            <person name="Li P."/>
            <person name="Zhao C."/>
            <person name="O'Hagan D."/>
            <person name="Deng Z."/>
        </authorList>
    </citation>
    <scope>NUCLEOTIDE SEQUENCE [LARGE SCALE GENOMIC DNA]</scope>
    <source>
        <strain evidence="5">ATCC 35852 / DSM 46488 / JCM 4925 / NBRC 14057 / NRRL 8057</strain>
    </source>
</reference>
<dbReference type="RefSeq" id="WP_014141187.1">
    <property type="nucleotide sequence ID" value="NC_016111.1"/>
</dbReference>
<keyword evidence="2" id="KW-0472">Membrane</keyword>
<evidence type="ECO:0000259" key="3">
    <source>
        <dbReference type="SMART" id="SM00458"/>
    </source>
</evidence>
<dbReference type="SUPFAM" id="SSF50370">
    <property type="entry name" value="Ricin B-like lectins"/>
    <property type="match status" value="1"/>
</dbReference>
<keyword evidence="2" id="KW-0812">Transmembrane</keyword>
<dbReference type="Proteomes" id="UP000007842">
    <property type="component" value="Chromosome"/>
</dbReference>
<evidence type="ECO:0000313" key="5">
    <source>
        <dbReference type="Proteomes" id="UP000007842"/>
    </source>
</evidence>
<dbReference type="PATRIC" id="fig|1003195.11.peg.2049"/>
<protein>
    <submittedName>
        <fullName evidence="4">Hydrolytic protein</fullName>
    </submittedName>
</protein>
<dbReference type="CDD" id="cd00161">
    <property type="entry name" value="beta-trefoil_Ricin-like"/>
    <property type="match status" value="1"/>
</dbReference>
<accession>G8WNN2</accession>
<dbReference type="InterPro" id="IPR000772">
    <property type="entry name" value="Ricin_B_lectin"/>
</dbReference>
<keyword evidence="5" id="KW-1185">Reference proteome</keyword>
<dbReference type="eggNOG" id="COG1470">
    <property type="taxonomic scope" value="Bacteria"/>
</dbReference>
<evidence type="ECO:0000256" key="1">
    <source>
        <dbReference type="SAM" id="MobiDB-lite"/>
    </source>
</evidence>
<dbReference type="EMBL" id="CP003219">
    <property type="protein sequence ID" value="AEW92794.1"/>
    <property type="molecule type" value="Genomic_DNA"/>
</dbReference>
<feature type="domain" description="Ricin B lectin" evidence="3">
    <location>
        <begin position="238"/>
        <end position="388"/>
    </location>
</feature>
<feature type="region of interest" description="Disordered" evidence="1">
    <location>
        <begin position="1"/>
        <end position="114"/>
    </location>
</feature>
<sequence length="390" mass="38251">MSAQRETDGNDRNSGVRRAVALPAANTEAFSGLTPGRDAGGRPEAGQAGAPVSAADAPVPAAGAPVPAAKTTSSVPAVAPASGGGNGGGGAPAVWAAEQPATGDDGEAGEASPGRPKRVVMAAAVGGVALLAIPFLLVGTGSSKEKTHPTADVGNAALGGSAQQPQALVSVSPLPSTSSSGSPSPSASASSGAPSSPAADSPSTAPSTAKPPATEKRDDQSADQQRSAPFPVVFAGAGHVLLKNAGTGLCADIPGFGSGSVNGPVNQYYCQPGDGDNQMWALQVVDAGHGPGGEKLFTIRNTKDSLCMDLPNYGANPAGTAVSEYPCAPTTGDNQLWYLASGDGGSYQIRNLAAHGLCLSVRGGAGAGHDARLIIDPCDSSADDWTWPSG</sequence>
<feature type="compositionally biased region" description="Basic and acidic residues" evidence="1">
    <location>
        <begin position="1"/>
        <end position="11"/>
    </location>
</feature>
<dbReference type="Pfam" id="PF00652">
    <property type="entry name" value="Ricin_B_lectin"/>
    <property type="match status" value="1"/>
</dbReference>
<dbReference type="Gene3D" id="2.80.10.50">
    <property type="match status" value="2"/>
</dbReference>
<feature type="compositionally biased region" description="Low complexity" evidence="1">
    <location>
        <begin position="167"/>
        <end position="212"/>
    </location>
</feature>
<dbReference type="InterPro" id="IPR035992">
    <property type="entry name" value="Ricin_B-like_lectins"/>
</dbReference>
<name>F8JQR4_STREN</name>
<dbReference type="PROSITE" id="PS50231">
    <property type="entry name" value="RICIN_B_LECTIN"/>
    <property type="match status" value="1"/>
</dbReference>
<feature type="region of interest" description="Disordered" evidence="1">
    <location>
        <begin position="143"/>
        <end position="225"/>
    </location>
</feature>
<evidence type="ECO:0000313" key="4">
    <source>
        <dbReference type="EMBL" id="AEW92794.1"/>
    </source>
</evidence>
<accession>F8JQR4</accession>
<feature type="compositionally biased region" description="Gly residues" evidence="1">
    <location>
        <begin position="82"/>
        <end position="91"/>
    </location>
</feature>
<keyword evidence="2" id="KW-1133">Transmembrane helix</keyword>
<dbReference type="SMART" id="SM00458">
    <property type="entry name" value="RICIN"/>
    <property type="match status" value="1"/>
</dbReference>
<dbReference type="KEGG" id="scy:SCATT_04230"/>
<feature type="transmembrane region" description="Helical" evidence="2">
    <location>
        <begin position="119"/>
        <end position="139"/>
    </location>
</feature>
<dbReference type="OrthoDB" id="3444343at2"/>
<evidence type="ECO:0000256" key="2">
    <source>
        <dbReference type="SAM" id="Phobius"/>
    </source>
</evidence>
<dbReference type="HOGENOM" id="CLU_707709_0_0_11"/>
<gene>
    <name evidence="4" type="ordered locus">SCATT_04230</name>
</gene>
<dbReference type="AlphaFoldDB" id="F8JQR4"/>
<organism evidence="4 5">
    <name type="scientific">Streptantibioticus cattleyicolor (strain ATCC 35852 / DSM 46488 / JCM 4925 / NBRC 14057 / NRRL 8057)</name>
    <name type="common">Streptomyces cattleya</name>
    <dbReference type="NCBI Taxonomy" id="1003195"/>
    <lineage>
        <taxon>Bacteria</taxon>
        <taxon>Bacillati</taxon>
        <taxon>Actinomycetota</taxon>
        <taxon>Actinomycetes</taxon>
        <taxon>Kitasatosporales</taxon>
        <taxon>Streptomycetaceae</taxon>
        <taxon>Streptantibioticus</taxon>
    </lineage>
</organism>
<dbReference type="KEGG" id="sct:SCAT_0411"/>
<feature type="compositionally biased region" description="Low complexity" evidence="1">
    <location>
        <begin position="45"/>
        <end position="81"/>
    </location>
</feature>